<accession>A0A6A3JW38</accession>
<dbReference type="AlphaFoldDB" id="A0A6A3JW38"/>
<evidence type="ECO:0000313" key="2">
    <source>
        <dbReference type="EMBL" id="KAE8995883.1"/>
    </source>
</evidence>
<feature type="signal peptide" evidence="1">
    <location>
        <begin position="1"/>
        <end position="21"/>
    </location>
</feature>
<sequence length="160" mass="17554">MMFKSTLLLLVALSLVVSIDAITAPATHSAVKLPALGGKYDKRSLRGFMASDATATEERGPAEAAQKLKTMLSRTKLGEKIAAIQKARLGQREEFVKKLVADGANWETLLKHKVTGKEIYKARDIPSEDVLFGHLLSSNYVQAKAYAHHVEIFGKQYGIK</sequence>
<dbReference type="EMBL" id="QXFW01001136">
    <property type="protein sequence ID" value="KAE8995883.1"/>
    <property type="molecule type" value="Genomic_DNA"/>
</dbReference>
<evidence type="ECO:0000313" key="5">
    <source>
        <dbReference type="Proteomes" id="UP000460718"/>
    </source>
</evidence>
<protein>
    <recommendedName>
        <fullName evidence="6">RxLR effector protein</fullName>
    </recommendedName>
</protein>
<evidence type="ECO:0000313" key="4">
    <source>
        <dbReference type="Proteomes" id="UP000437068"/>
    </source>
</evidence>
<name>A0A6A3JW38_9STRA</name>
<dbReference type="Proteomes" id="UP000437068">
    <property type="component" value="Unassembled WGS sequence"/>
</dbReference>
<keyword evidence="1" id="KW-0732">Signal</keyword>
<dbReference type="Proteomes" id="UP000460718">
    <property type="component" value="Unassembled WGS sequence"/>
</dbReference>
<gene>
    <name evidence="3" type="ORF">PF001_g16825</name>
    <name evidence="2" type="ORF">PF011_g16131</name>
</gene>
<reference evidence="2 5" key="1">
    <citation type="submission" date="2018-09" db="EMBL/GenBank/DDBJ databases">
        <title>Genomic investigation of the strawberry pathogen Phytophthora fragariae indicates pathogenicity is determined by transcriptional variation in three key races.</title>
        <authorList>
            <person name="Adams T.M."/>
            <person name="Armitage A.D."/>
            <person name="Sobczyk M.K."/>
            <person name="Bates H.J."/>
            <person name="Dunwell J.M."/>
            <person name="Nellist C.F."/>
            <person name="Harrison R.J."/>
        </authorList>
    </citation>
    <scope>NUCLEOTIDE SEQUENCE [LARGE SCALE GENOMIC DNA]</scope>
    <source>
        <strain evidence="3 4">A4</strain>
        <strain evidence="2 5">SCRP245</strain>
    </source>
</reference>
<evidence type="ECO:0008006" key="6">
    <source>
        <dbReference type="Google" id="ProtNLM"/>
    </source>
</evidence>
<organism evidence="2 5">
    <name type="scientific">Phytophthora fragariae</name>
    <dbReference type="NCBI Taxonomy" id="53985"/>
    <lineage>
        <taxon>Eukaryota</taxon>
        <taxon>Sar</taxon>
        <taxon>Stramenopiles</taxon>
        <taxon>Oomycota</taxon>
        <taxon>Peronosporomycetes</taxon>
        <taxon>Peronosporales</taxon>
        <taxon>Peronosporaceae</taxon>
        <taxon>Phytophthora</taxon>
    </lineage>
</organism>
<dbReference type="EMBL" id="QXGE01001177">
    <property type="protein sequence ID" value="KAE9296517.1"/>
    <property type="molecule type" value="Genomic_DNA"/>
</dbReference>
<evidence type="ECO:0000256" key="1">
    <source>
        <dbReference type="SAM" id="SignalP"/>
    </source>
</evidence>
<proteinExistence type="predicted"/>
<evidence type="ECO:0000313" key="3">
    <source>
        <dbReference type="EMBL" id="KAE9296517.1"/>
    </source>
</evidence>
<comment type="caution">
    <text evidence="2">The sequence shown here is derived from an EMBL/GenBank/DDBJ whole genome shotgun (WGS) entry which is preliminary data.</text>
</comment>
<feature type="chain" id="PRO_5036164647" description="RxLR effector protein" evidence="1">
    <location>
        <begin position="22"/>
        <end position="160"/>
    </location>
</feature>